<accession>A0A4Y1QW71</accession>
<evidence type="ECO:0000313" key="1">
    <source>
        <dbReference type="EMBL" id="BBG96076.1"/>
    </source>
</evidence>
<dbReference type="EMBL" id="AP019297">
    <property type="protein sequence ID" value="BBG96076.1"/>
    <property type="molecule type" value="Genomic_DNA"/>
</dbReference>
<dbReference type="AlphaFoldDB" id="A0A4Y1QW71"/>
<protein>
    <submittedName>
        <fullName evidence="1">Uncharacterized protein</fullName>
    </submittedName>
</protein>
<reference evidence="1" key="1">
    <citation type="journal article" date="2019" name="Science">
        <title>Mutation of a bHLH transcription factor allowed almond domestication.</title>
        <authorList>
            <person name="Sanchez-Perez R."/>
            <person name="Pavan S."/>
            <person name="Mazzeo R."/>
            <person name="Moldovan C."/>
            <person name="Aiese Cigliano R."/>
            <person name="Del Cueto J."/>
            <person name="Ricciardi F."/>
            <person name="Lotti C."/>
            <person name="Ricciardi L."/>
            <person name="Dicenta F."/>
            <person name="Lopez-Marques R.L."/>
            <person name="Lindberg Moller B."/>
        </authorList>
    </citation>
    <scope>NUCLEOTIDE SEQUENCE</scope>
</reference>
<gene>
    <name evidence="1" type="ORF">Prudu_004779</name>
</gene>
<organism evidence="1">
    <name type="scientific">Prunus dulcis</name>
    <name type="common">Almond</name>
    <name type="synonym">Amygdalus dulcis</name>
    <dbReference type="NCBI Taxonomy" id="3755"/>
    <lineage>
        <taxon>Eukaryota</taxon>
        <taxon>Viridiplantae</taxon>
        <taxon>Streptophyta</taxon>
        <taxon>Embryophyta</taxon>
        <taxon>Tracheophyta</taxon>
        <taxon>Spermatophyta</taxon>
        <taxon>Magnoliopsida</taxon>
        <taxon>eudicotyledons</taxon>
        <taxon>Gunneridae</taxon>
        <taxon>Pentapetalae</taxon>
        <taxon>rosids</taxon>
        <taxon>fabids</taxon>
        <taxon>Rosales</taxon>
        <taxon>Rosaceae</taxon>
        <taxon>Amygdaloideae</taxon>
        <taxon>Amygdaleae</taxon>
        <taxon>Prunus</taxon>
    </lineage>
</organism>
<proteinExistence type="predicted"/>
<name>A0A4Y1QW71_PRUDU</name>
<sequence length="36" mass="4247">MANLGFSEEKEPCSANLVRNGRSDWPKSRYRFKFKP</sequence>